<dbReference type="EMBL" id="KI271611">
    <property type="protein sequence ID" value="ERL63861.1"/>
    <property type="molecule type" value="Genomic_DNA"/>
</dbReference>
<evidence type="ECO:0000256" key="1">
    <source>
        <dbReference type="SAM" id="MobiDB-lite"/>
    </source>
</evidence>
<dbReference type="HOGENOM" id="CLU_606621_0_0_9"/>
<dbReference type="PANTHER" id="PTHR41878:SF1">
    <property type="entry name" value="TNPR PROTEIN"/>
    <property type="match status" value="1"/>
</dbReference>
<dbReference type="Pfam" id="PF10978">
    <property type="entry name" value="DUF2785"/>
    <property type="match status" value="1"/>
</dbReference>
<feature type="region of interest" description="Disordered" evidence="1">
    <location>
        <begin position="127"/>
        <end position="149"/>
    </location>
</feature>
<keyword evidence="4" id="KW-1185">Reference proteome</keyword>
<dbReference type="STRING" id="1231336.L248_2095"/>
<protein>
    <recommendedName>
        <fullName evidence="2">Plasmid pRiA4b Orf3-like domain-containing protein</fullName>
    </recommendedName>
</protein>
<evidence type="ECO:0000313" key="4">
    <source>
        <dbReference type="Proteomes" id="UP000030647"/>
    </source>
</evidence>
<dbReference type="Gene3D" id="3.10.290.30">
    <property type="entry name" value="MM3350-like"/>
    <property type="match status" value="1"/>
</dbReference>
<dbReference type="InterPro" id="IPR024047">
    <property type="entry name" value="MM3350-like_sf"/>
</dbReference>
<dbReference type="PANTHER" id="PTHR41878">
    <property type="entry name" value="LEXA REPRESSOR-RELATED"/>
    <property type="match status" value="1"/>
</dbReference>
<accession>U4TGH5</accession>
<proteinExistence type="predicted"/>
<evidence type="ECO:0000313" key="3">
    <source>
        <dbReference type="EMBL" id="ERL63861.1"/>
    </source>
</evidence>
<organism evidence="3 4">
    <name type="scientific">Schleiferilactobacillus shenzhenensis LY-73</name>
    <dbReference type="NCBI Taxonomy" id="1231336"/>
    <lineage>
        <taxon>Bacteria</taxon>
        <taxon>Bacillati</taxon>
        <taxon>Bacillota</taxon>
        <taxon>Bacilli</taxon>
        <taxon>Lactobacillales</taxon>
        <taxon>Lactobacillaceae</taxon>
        <taxon>Schleiferilactobacillus</taxon>
    </lineage>
</organism>
<dbReference type="InterPro" id="IPR021247">
    <property type="entry name" value="DUF2785"/>
</dbReference>
<dbReference type="Pfam" id="PF07929">
    <property type="entry name" value="PRiA4_ORF3"/>
    <property type="match status" value="1"/>
</dbReference>
<dbReference type="InterPro" id="IPR012912">
    <property type="entry name" value="Plasmid_pRiA4b_Orf3-like"/>
</dbReference>
<dbReference type="Proteomes" id="UP000030647">
    <property type="component" value="Unassembled WGS sequence"/>
</dbReference>
<dbReference type="eggNOG" id="COG4974">
    <property type="taxonomic scope" value="Bacteria"/>
</dbReference>
<gene>
    <name evidence="3" type="ORF">L248_2095</name>
</gene>
<dbReference type="RefSeq" id="WP_022530849.1">
    <property type="nucleotide sequence ID" value="NZ_KI271611.1"/>
</dbReference>
<sequence>MTRKKKQYLQLKINIQLEKPPVWRRVVVPAAFRLDQLHALIQIAFGWHNEHLHHFWSTDTRRLLYVPRIDPDLQVTQQLTNETDAFPLLKKADLIYEYDFGDSWDHVIHLEDVLQVSDLGGRQAPFCLTGRRPGKQENSRGQKQNEGAPFNKAAINQSLRAAFPKETAMPVQYRFKVADEAKTTPVPPATSAPNQDAWSKDKLLSAAGELLGADSKKVYQTADTLWNALTNNQMAAASQTELTRIIVRNQLVLFKVGQKDDSTIHNRLAFSGLSAALLANDAKAHFLPKSWLNGLFDQAERLVASEKNMALLPNMQTGSRAALKLLKVAVEHPDYDNARASDQIPPALEKMFENIEAPFQSDEPERIAGIVVELAGMKAFPPDLLTALLRLMSLTQDIAWREDGGTHPEPFFRLEAWQHVLTILDVMLTGLTGYQEVGEAVHKEVKARLLKMYNLE</sequence>
<dbReference type="SUPFAM" id="SSF159941">
    <property type="entry name" value="MM3350-like"/>
    <property type="match status" value="1"/>
</dbReference>
<feature type="domain" description="Plasmid pRiA4b Orf3-like" evidence="2">
    <location>
        <begin position="8"/>
        <end position="141"/>
    </location>
</feature>
<name>U4TGH5_9LACO</name>
<reference evidence="4" key="1">
    <citation type="journal article" date="2013" name="Genome Announc.">
        <title>Whole-Genome Sequencing of Lactobacillus shenzhenensis Strain LY-73T.</title>
        <authorList>
            <person name="Lin Z."/>
            <person name="Liu Z."/>
            <person name="Yang R."/>
            <person name="Zou Y."/>
            <person name="Wan D."/>
            <person name="Chen J."/>
            <person name="Guo M."/>
            <person name="Zhao J."/>
            <person name="Fang C."/>
            <person name="Yang R."/>
            <person name="Liu F."/>
        </authorList>
    </citation>
    <scope>NUCLEOTIDE SEQUENCE [LARGE SCALE GENOMIC DNA]</scope>
    <source>
        <strain evidence="4">LY-73</strain>
    </source>
</reference>
<dbReference type="AlphaFoldDB" id="U4TGH5"/>
<evidence type="ECO:0000259" key="2">
    <source>
        <dbReference type="Pfam" id="PF07929"/>
    </source>
</evidence>
<dbReference type="OrthoDB" id="9801392at2"/>